<gene>
    <name evidence="1" type="ORF">PQR57_46390</name>
</gene>
<name>A0ABW9B5W0_9BURK</name>
<protein>
    <submittedName>
        <fullName evidence="1">Uncharacterized protein</fullName>
    </submittedName>
</protein>
<dbReference type="EMBL" id="JAQQEZ010000093">
    <property type="protein sequence ID" value="MFM0008317.1"/>
    <property type="molecule type" value="Genomic_DNA"/>
</dbReference>
<evidence type="ECO:0000313" key="1">
    <source>
        <dbReference type="EMBL" id="MFM0008317.1"/>
    </source>
</evidence>
<accession>A0ABW9B5W0</accession>
<proteinExistence type="predicted"/>
<evidence type="ECO:0000313" key="2">
    <source>
        <dbReference type="Proteomes" id="UP001629230"/>
    </source>
</evidence>
<dbReference type="Proteomes" id="UP001629230">
    <property type="component" value="Unassembled WGS sequence"/>
</dbReference>
<reference evidence="1 2" key="1">
    <citation type="journal article" date="2024" name="Chem. Sci.">
        <title>Discovery of megapolipeptins by genome mining of a Burkholderiales bacteria collection.</title>
        <authorList>
            <person name="Paulo B.S."/>
            <person name="Recchia M.J.J."/>
            <person name="Lee S."/>
            <person name="Fergusson C.H."/>
            <person name="Romanowski S.B."/>
            <person name="Hernandez A."/>
            <person name="Krull N."/>
            <person name="Liu D.Y."/>
            <person name="Cavanagh H."/>
            <person name="Bos A."/>
            <person name="Gray C.A."/>
            <person name="Murphy B.T."/>
            <person name="Linington R.G."/>
            <person name="Eustaquio A.S."/>
        </authorList>
    </citation>
    <scope>NUCLEOTIDE SEQUENCE [LARGE SCALE GENOMIC DNA]</scope>
    <source>
        <strain evidence="1 2">RL17-350-BIC-A</strain>
    </source>
</reference>
<keyword evidence="2" id="KW-1185">Reference proteome</keyword>
<dbReference type="RefSeq" id="WP_408183312.1">
    <property type="nucleotide sequence ID" value="NZ_JAQQEZ010000093.1"/>
</dbReference>
<sequence length="153" mass="17472">MLPSALIAEPLRHKPGTMNGLQRRVAFTAMHEYDRNRRRYYFYFENAFIFTSSDDSPDILFSLVLHHPDERVLLDDTPAHCVIADRLHEGHVFVRADRRAGLRALVEVLITVEGFEPLRIHAPENSSGGRMRLRVLPALLSTGRESASVQHPF</sequence>
<comment type="caution">
    <text evidence="1">The sequence shown here is derived from an EMBL/GenBank/DDBJ whole genome shotgun (WGS) entry which is preliminary data.</text>
</comment>
<organism evidence="1 2">
    <name type="scientific">Paraburkholderia dipogonis</name>
    <dbReference type="NCBI Taxonomy" id="1211383"/>
    <lineage>
        <taxon>Bacteria</taxon>
        <taxon>Pseudomonadati</taxon>
        <taxon>Pseudomonadota</taxon>
        <taxon>Betaproteobacteria</taxon>
        <taxon>Burkholderiales</taxon>
        <taxon>Burkholderiaceae</taxon>
        <taxon>Paraburkholderia</taxon>
    </lineage>
</organism>